<evidence type="ECO:0000313" key="2">
    <source>
        <dbReference type="Proteomes" id="UP000239724"/>
    </source>
</evidence>
<gene>
    <name evidence="1" type="ORF">CCS01_09215</name>
</gene>
<keyword evidence="2" id="KW-1185">Reference proteome</keyword>
<sequence length="137" mass="14241">MDQIMPLPSLTDPTWTTTGDYQIAGCILLLAVRRWTAACRDMGKAAGAGALRTVMAAVARRAATPVGSGGATDAADTLDRLAEKAFRATLLSASGGEFAPGLPDGPGALLSRACRFLVRRVLPRDAPDGQRIPRPGP</sequence>
<proteinExistence type="predicted"/>
<dbReference type="EMBL" id="NHRY01000082">
    <property type="protein sequence ID" value="PPQ34953.1"/>
    <property type="molecule type" value="Genomic_DNA"/>
</dbReference>
<comment type="caution">
    <text evidence="1">The sequence shown here is derived from an EMBL/GenBank/DDBJ whole genome shotgun (WGS) entry which is preliminary data.</text>
</comment>
<name>A0A2S6NJM9_RHOGL</name>
<dbReference type="AlphaFoldDB" id="A0A2S6NJM9"/>
<accession>A0A2S6NJM9</accession>
<dbReference type="Proteomes" id="UP000239724">
    <property type="component" value="Unassembled WGS sequence"/>
</dbReference>
<organism evidence="1 2">
    <name type="scientific">Rhodopila globiformis</name>
    <name type="common">Rhodopseudomonas globiformis</name>
    <dbReference type="NCBI Taxonomy" id="1071"/>
    <lineage>
        <taxon>Bacteria</taxon>
        <taxon>Pseudomonadati</taxon>
        <taxon>Pseudomonadota</taxon>
        <taxon>Alphaproteobacteria</taxon>
        <taxon>Acetobacterales</taxon>
        <taxon>Acetobacteraceae</taxon>
        <taxon>Rhodopila</taxon>
    </lineage>
</organism>
<protein>
    <submittedName>
        <fullName evidence="1">Uncharacterized protein</fullName>
    </submittedName>
</protein>
<dbReference type="RefSeq" id="WP_104518560.1">
    <property type="nucleotide sequence ID" value="NZ_NHRY01000082.1"/>
</dbReference>
<evidence type="ECO:0000313" key="1">
    <source>
        <dbReference type="EMBL" id="PPQ34953.1"/>
    </source>
</evidence>
<reference evidence="1 2" key="1">
    <citation type="journal article" date="2018" name="Arch. Microbiol.">
        <title>New insights into the metabolic potential of the phototrophic purple bacterium Rhodopila globiformis DSM 161(T) from its draft genome sequence and evidence for a vanadium-dependent nitrogenase.</title>
        <authorList>
            <person name="Imhoff J.F."/>
            <person name="Rahn T."/>
            <person name="Kunzel S."/>
            <person name="Neulinger S.C."/>
        </authorList>
    </citation>
    <scope>NUCLEOTIDE SEQUENCE [LARGE SCALE GENOMIC DNA]</scope>
    <source>
        <strain evidence="1 2">DSM 161</strain>
    </source>
</reference>
<dbReference type="OrthoDB" id="7375469at2"/>